<evidence type="ECO:0008006" key="4">
    <source>
        <dbReference type="Google" id="ProtNLM"/>
    </source>
</evidence>
<dbReference type="EMBL" id="PYMA01000017">
    <property type="protein sequence ID" value="PSW15071.1"/>
    <property type="molecule type" value="Genomic_DNA"/>
</dbReference>
<evidence type="ECO:0000256" key="1">
    <source>
        <dbReference type="SAM" id="Phobius"/>
    </source>
</evidence>
<evidence type="ECO:0000313" key="3">
    <source>
        <dbReference type="Proteomes" id="UP000241771"/>
    </source>
</evidence>
<comment type="caution">
    <text evidence="2">The sequence shown here is derived from an EMBL/GenBank/DDBJ whole genome shotgun (WGS) entry which is preliminary data.</text>
</comment>
<accession>A0A2T3NII7</accession>
<dbReference type="OrthoDB" id="5830038at2"/>
<organism evidence="2 3">
    <name type="scientific">Photobacterium sanctipauli</name>
    <dbReference type="NCBI Taxonomy" id="1342794"/>
    <lineage>
        <taxon>Bacteria</taxon>
        <taxon>Pseudomonadati</taxon>
        <taxon>Pseudomonadota</taxon>
        <taxon>Gammaproteobacteria</taxon>
        <taxon>Vibrionales</taxon>
        <taxon>Vibrionaceae</taxon>
        <taxon>Photobacterium</taxon>
    </lineage>
</organism>
<dbReference type="AlphaFoldDB" id="A0A2T3NII7"/>
<keyword evidence="1" id="KW-0472">Membrane</keyword>
<sequence length="83" mass="8986">MTETNSRVAQIKSGGITTDAKLIMVAILCALLLIGGHLLLAKELVNQGWVKYTVAAIPFVLFAIGAWAVWFTLRLEANAQDKS</sequence>
<reference evidence="2 3" key="1">
    <citation type="submission" date="2018-01" db="EMBL/GenBank/DDBJ databases">
        <title>Whole genome sequencing of Histamine producing bacteria.</title>
        <authorList>
            <person name="Butler K."/>
        </authorList>
    </citation>
    <scope>NUCLEOTIDE SEQUENCE [LARGE SCALE GENOMIC DNA]</scope>
    <source>
        <strain evidence="2 3">DSM 100436</strain>
    </source>
</reference>
<feature type="transmembrane region" description="Helical" evidence="1">
    <location>
        <begin position="20"/>
        <end position="40"/>
    </location>
</feature>
<keyword evidence="1" id="KW-0812">Transmembrane</keyword>
<feature type="transmembrane region" description="Helical" evidence="1">
    <location>
        <begin position="52"/>
        <end position="73"/>
    </location>
</feature>
<dbReference type="Proteomes" id="UP000241771">
    <property type="component" value="Unassembled WGS sequence"/>
</dbReference>
<dbReference type="RefSeq" id="WP_051902552.1">
    <property type="nucleotide sequence ID" value="NZ_JGVO01001088.1"/>
</dbReference>
<evidence type="ECO:0000313" key="2">
    <source>
        <dbReference type="EMBL" id="PSW15071.1"/>
    </source>
</evidence>
<name>A0A2T3NII7_9GAMM</name>
<proteinExistence type="predicted"/>
<keyword evidence="3" id="KW-1185">Reference proteome</keyword>
<keyword evidence="1" id="KW-1133">Transmembrane helix</keyword>
<protein>
    <recommendedName>
        <fullName evidence="4">Asparaginyl-tRNA synthetase</fullName>
    </recommendedName>
</protein>
<gene>
    <name evidence="2" type="ORF">C9I98_20725</name>
</gene>